<evidence type="ECO:0000259" key="9">
    <source>
        <dbReference type="PROSITE" id="PS50011"/>
    </source>
</evidence>
<comment type="caution">
    <text evidence="11">The sequence shown here is derived from an EMBL/GenBank/DDBJ whole genome shotgun (WGS) entry which is preliminary data.</text>
</comment>
<keyword evidence="3 7" id="KW-1133">Transmembrane helix</keyword>
<keyword evidence="4 7" id="KW-0472">Membrane</keyword>
<organism evidence="11 12">
    <name type="scientific">Fasciola hepatica</name>
    <name type="common">Liver fluke</name>
    <dbReference type="NCBI Taxonomy" id="6192"/>
    <lineage>
        <taxon>Eukaryota</taxon>
        <taxon>Metazoa</taxon>
        <taxon>Spiralia</taxon>
        <taxon>Lophotrochozoa</taxon>
        <taxon>Platyhelminthes</taxon>
        <taxon>Trematoda</taxon>
        <taxon>Digenea</taxon>
        <taxon>Plagiorchiida</taxon>
        <taxon>Echinostomata</taxon>
        <taxon>Echinostomatoidea</taxon>
        <taxon>Fasciolidae</taxon>
        <taxon>Fasciola</taxon>
    </lineage>
</organism>
<evidence type="ECO:0000256" key="8">
    <source>
        <dbReference type="SAM" id="SignalP"/>
    </source>
</evidence>
<dbReference type="GO" id="GO:0005886">
    <property type="term" value="C:plasma membrane"/>
    <property type="evidence" value="ECO:0007669"/>
    <property type="project" value="TreeGrafter"/>
</dbReference>
<dbReference type="GO" id="GO:0005524">
    <property type="term" value="F:ATP binding"/>
    <property type="evidence" value="ECO:0007669"/>
    <property type="project" value="UniProtKB-UniRule"/>
</dbReference>
<dbReference type="InterPro" id="IPR008266">
    <property type="entry name" value="Tyr_kinase_AS"/>
</dbReference>
<evidence type="ECO:0000256" key="1">
    <source>
        <dbReference type="ARBA" id="ARBA00004167"/>
    </source>
</evidence>
<keyword evidence="6" id="KW-0067">ATP-binding</keyword>
<evidence type="ECO:0000256" key="3">
    <source>
        <dbReference type="ARBA" id="ARBA00022989"/>
    </source>
</evidence>
<keyword evidence="12" id="KW-1185">Reference proteome</keyword>
<dbReference type="Pfam" id="PF07714">
    <property type="entry name" value="PK_Tyr_Ser-Thr"/>
    <property type="match status" value="1"/>
</dbReference>
<evidence type="ECO:0000256" key="2">
    <source>
        <dbReference type="ARBA" id="ARBA00022692"/>
    </source>
</evidence>
<dbReference type="EMBL" id="JXXN02002386">
    <property type="protein sequence ID" value="THD23019.1"/>
    <property type="molecule type" value="Genomic_DNA"/>
</dbReference>
<dbReference type="InterPro" id="IPR050122">
    <property type="entry name" value="RTK"/>
</dbReference>
<keyword evidence="6" id="KW-0547">Nucleotide-binding</keyword>
<comment type="subcellular location">
    <subcellularLocation>
        <location evidence="1">Membrane</location>
        <topology evidence="1">Single-pass membrane protein</topology>
    </subcellularLocation>
</comment>
<dbReference type="Gene3D" id="3.30.200.20">
    <property type="entry name" value="Phosphorylase Kinase, domain 1"/>
    <property type="match status" value="1"/>
</dbReference>
<evidence type="ECO:0000256" key="5">
    <source>
        <dbReference type="ARBA" id="ARBA00051243"/>
    </source>
</evidence>
<dbReference type="Proteomes" id="UP000230066">
    <property type="component" value="Unassembled WGS sequence"/>
</dbReference>
<comment type="catalytic activity">
    <reaction evidence="5">
        <text>L-tyrosyl-[protein] + ATP = O-phospho-L-tyrosyl-[protein] + ADP + H(+)</text>
        <dbReference type="Rhea" id="RHEA:10596"/>
        <dbReference type="Rhea" id="RHEA-COMP:10136"/>
        <dbReference type="Rhea" id="RHEA-COMP:20101"/>
        <dbReference type="ChEBI" id="CHEBI:15378"/>
        <dbReference type="ChEBI" id="CHEBI:30616"/>
        <dbReference type="ChEBI" id="CHEBI:46858"/>
        <dbReference type="ChEBI" id="CHEBI:61978"/>
        <dbReference type="ChEBI" id="CHEBI:456216"/>
        <dbReference type="EC" id="2.7.10.1"/>
    </reaction>
</comment>
<feature type="domain" description="Ig-like" evidence="10">
    <location>
        <begin position="843"/>
        <end position="951"/>
    </location>
</feature>
<sequence>MISLNSCWIIQLFLLFHTWAAIATTPTLDTQEQIVHLQPSITLYNNIAESLRTIRVICPTGTQWTVPDTIESSAQILLEYHASEGSLLTIHLPVNKTASRTAFRGLYECCPMQLEVPRSLSWMKRPSQPICCPCCPWYEQHLCLTRDLTSTPFERQSKSSCSGLFLFTGTVNTEPVRLYIVPDEPMLLPCPAPFHWVNSGNKTKLPLTVRHQFFLHTTLGTPWFPFSGNDLGINHTYDPRYGLCLHRAQFPRTTLQLACHYESASQVRLVQTFWPPSSPTIPPVVQLRFASSWLPRTVEPNWNEYQHVNEGVQTEAIYRARVGDSVRLQCIGIYTQSRIVKQPPPKLCFLWSWFEANETDSIKPYNVTSNATHDWHLNACPDIQSTSKPRSAVYATNDMELPPINRPITVACQVRTPTRVAPAVSRQVRVVPVLTNSNRISWMIGSHNQQSVMLIPLNRTLEQTRSNHTALLMISAQDDNKTEFKVFVRLYFWAEHETSDWPACVFDNQTIPTGSIRSVRRVRDMWQCDITWYQTTQATNVPIILRYANLTQSIMIFTTTTLNGTTPQLTGLHGNVRKTMQLTCLRTKQEQALSRLFDSHFVKKSYSTRFIWNIELQDGPQGLTHAFNLSQNQPTLVLQPLHEENSTLVWSYSIASNQTISDFPDTGLPVPVRGPRFICAQCCSVYMEHVMWAGPPKCQKLTEWPLDSWPQYNTSSPQAKLALFLRQKEMPTQSWYNATQNPVVFYVLENVPYRLECMLLGGLSLNRTRNMSPQLWPRFQWWNGTNITQALVNQQTWQLSPYSRTLSLNLIPLEGAKTTNLLQCHFANLTIQARIQSTKPTEPVIMDVGAIDAHRKTKNEQSGSLFHLYCQVVGFPLPDIYWELGFLDSAQKNSLEWIKFHTCNAPHELNSSFTSHACNITVRSSELLRAEQIRCRATSYRKTVIKSLQLNQLYLLPVMGANAQNGTENRLGLIETRWLVGMCSLILPILGILIMSSLCLYHRTRKRSSDSGLHPIANALYVKPSRSVYYRRQDEWESSICCKLDMESEAIRELVYLLGSVDQLFRWHIPADYVELTGTRLGLGHYGRVIKGWYVESHVAAHTAVRIPVAIKTASEEMSSSQCLRNEIQILSGLTDGPNVARMLGLIVGSRRDLSDTYLVLEYCEHRSLAEFVRKHASHLIGTDTRAQKTSIHSYDSGVYSMNGTDLGTERTSPKDVPPVDVITSIPTKLATAELNLTYRLTQQTLYELAWGIANGVDFLARSGIIHRDLATRNVLVDVHYTPRICDFGLAVRVVRTDAETIRDDSYRITSFQKQLPFRILPLEALREQTFYLASDVWEMGLLFWQLFHLESKKPFMHARSAEDLVLQLELHFRINQNPTQAPVALVRPRLVQDDDLWHMMCRAWQADPKQRPAAKQFCILLNDILSRMRHEKPGASTEPVHELNYITCMDRTSTEQQQQQPETLM</sequence>
<feature type="signal peptide" evidence="8">
    <location>
        <begin position="1"/>
        <end position="23"/>
    </location>
</feature>
<feature type="transmembrane region" description="Helical" evidence="7">
    <location>
        <begin position="978"/>
        <end position="1001"/>
    </location>
</feature>
<dbReference type="PANTHER" id="PTHR24416">
    <property type="entry name" value="TYROSINE-PROTEIN KINASE RECEPTOR"/>
    <property type="match status" value="1"/>
</dbReference>
<dbReference type="PROSITE" id="PS00109">
    <property type="entry name" value="PROTEIN_KINASE_TYR"/>
    <property type="match status" value="1"/>
</dbReference>
<dbReference type="InterPro" id="IPR017441">
    <property type="entry name" value="Protein_kinase_ATP_BS"/>
</dbReference>
<dbReference type="SMART" id="SM00219">
    <property type="entry name" value="TyrKc"/>
    <property type="match status" value="1"/>
</dbReference>
<protein>
    <recommendedName>
        <fullName evidence="13">Receptor protein-tyrosine kinase</fullName>
    </recommendedName>
</protein>
<dbReference type="SUPFAM" id="SSF56112">
    <property type="entry name" value="Protein kinase-like (PK-like)"/>
    <property type="match status" value="1"/>
</dbReference>
<keyword evidence="8" id="KW-0732">Signal</keyword>
<dbReference type="PROSITE" id="PS00107">
    <property type="entry name" value="PROTEIN_KINASE_ATP"/>
    <property type="match status" value="1"/>
</dbReference>
<feature type="binding site" evidence="6">
    <location>
        <position position="1112"/>
    </location>
    <ligand>
        <name>ATP</name>
        <dbReference type="ChEBI" id="CHEBI:30616"/>
    </ligand>
</feature>
<reference evidence="11" key="1">
    <citation type="submission" date="2019-03" db="EMBL/GenBank/DDBJ databases">
        <title>Improved annotation for the trematode Fasciola hepatica.</title>
        <authorList>
            <person name="Choi Y.-J."/>
            <person name="Martin J."/>
            <person name="Mitreva M."/>
        </authorList>
    </citation>
    <scope>NUCLEOTIDE SEQUENCE [LARGE SCALE GENOMIC DNA]</scope>
</reference>
<evidence type="ECO:0000256" key="7">
    <source>
        <dbReference type="SAM" id="Phobius"/>
    </source>
</evidence>
<dbReference type="InterPro" id="IPR007110">
    <property type="entry name" value="Ig-like_dom"/>
</dbReference>
<name>A0A4E0R3Y7_FASHE</name>
<gene>
    <name evidence="11" type="ORF">D915_006326</name>
</gene>
<dbReference type="GO" id="GO:0043235">
    <property type="term" value="C:receptor complex"/>
    <property type="evidence" value="ECO:0007669"/>
    <property type="project" value="TreeGrafter"/>
</dbReference>
<evidence type="ECO:0000313" key="11">
    <source>
        <dbReference type="EMBL" id="THD23019.1"/>
    </source>
</evidence>
<evidence type="ECO:0008006" key="13">
    <source>
        <dbReference type="Google" id="ProtNLM"/>
    </source>
</evidence>
<evidence type="ECO:0000313" key="12">
    <source>
        <dbReference type="Proteomes" id="UP000230066"/>
    </source>
</evidence>
<accession>A0A4E0R3Y7</accession>
<feature type="chain" id="PRO_5020030340" description="Receptor protein-tyrosine kinase" evidence="8">
    <location>
        <begin position="24"/>
        <end position="1466"/>
    </location>
</feature>
<dbReference type="GO" id="GO:0004714">
    <property type="term" value="F:transmembrane receptor protein tyrosine kinase activity"/>
    <property type="evidence" value="ECO:0007669"/>
    <property type="project" value="UniProtKB-EC"/>
</dbReference>
<evidence type="ECO:0000259" key="10">
    <source>
        <dbReference type="PROSITE" id="PS50835"/>
    </source>
</evidence>
<feature type="domain" description="Protein kinase" evidence="9">
    <location>
        <begin position="1075"/>
        <end position="1426"/>
    </location>
</feature>
<dbReference type="InterPro" id="IPR001245">
    <property type="entry name" value="Ser-Thr/Tyr_kinase_cat_dom"/>
</dbReference>
<dbReference type="PROSITE" id="PS50835">
    <property type="entry name" value="IG_LIKE"/>
    <property type="match status" value="1"/>
</dbReference>
<dbReference type="PANTHER" id="PTHR24416:SF611">
    <property type="entry name" value="TYROSINE-PROTEIN KINASE TRANSMEMBRANE RECEPTOR ROR"/>
    <property type="match status" value="1"/>
</dbReference>
<keyword evidence="2 7" id="KW-0812">Transmembrane</keyword>
<dbReference type="InterPro" id="IPR020635">
    <property type="entry name" value="Tyr_kinase_cat_dom"/>
</dbReference>
<dbReference type="InterPro" id="IPR011009">
    <property type="entry name" value="Kinase-like_dom_sf"/>
</dbReference>
<dbReference type="Gene3D" id="1.10.510.10">
    <property type="entry name" value="Transferase(Phosphotransferase) domain 1"/>
    <property type="match status" value="1"/>
</dbReference>
<dbReference type="GO" id="GO:0007169">
    <property type="term" value="P:cell surface receptor protein tyrosine kinase signaling pathway"/>
    <property type="evidence" value="ECO:0007669"/>
    <property type="project" value="TreeGrafter"/>
</dbReference>
<evidence type="ECO:0000256" key="6">
    <source>
        <dbReference type="PROSITE-ProRule" id="PRU10141"/>
    </source>
</evidence>
<proteinExistence type="predicted"/>
<dbReference type="PROSITE" id="PS50011">
    <property type="entry name" value="PROTEIN_KINASE_DOM"/>
    <property type="match status" value="1"/>
</dbReference>
<evidence type="ECO:0000256" key="4">
    <source>
        <dbReference type="ARBA" id="ARBA00023136"/>
    </source>
</evidence>
<dbReference type="InterPro" id="IPR000719">
    <property type="entry name" value="Prot_kinase_dom"/>
</dbReference>